<proteinExistence type="predicted"/>
<accession>A0ABR4A091</accession>
<dbReference type="InterPro" id="IPR011333">
    <property type="entry name" value="SKP1/BTB/POZ_sf"/>
</dbReference>
<protein>
    <recommendedName>
        <fullName evidence="2">BTB domain-containing protein</fullName>
    </recommendedName>
</protein>
<dbReference type="Gene3D" id="3.30.710.10">
    <property type="entry name" value="Potassium Channel Kv1.1, Chain A"/>
    <property type="match status" value="1"/>
</dbReference>
<evidence type="ECO:0000313" key="3">
    <source>
        <dbReference type="EMBL" id="KAL2036743.1"/>
    </source>
</evidence>
<dbReference type="InterPro" id="IPR000210">
    <property type="entry name" value="BTB/POZ_dom"/>
</dbReference>
<gene>
    <name evidence="3" type="ORF">N7G274_010538</name>
</gene>
<dbReference type="CDD" id="cd18186">
    <property type="entry name" value="BTB_POZ_ZBTB_KLHL-like"/>
    <property type="match status" value="1"/>
</dbReference>
<feature type="domain" description="BTB" evidence="2">
    <location>
        <begin position="20"/>
        <end position="87"/>
    </location>
</feature>
<keyword evidence="4" id="KW-1185">Reference proteome</keyword>
<comment type="caution">
    <text evidence="3">The sequence shown here is derived from an EMBL/GenBank/DDBJ whole genome shotgun (WGS) entry which is preliminary data.</text>
</comment>
<evidence type="ECO:0000256" key="1">
    <source>
        <dbReference type="SAM" id="MobiDB-lite"/>
    </source>
</evidence>
<feature type="region of interest" description="Disordered" evidence="1">
    <location>
        <begin position="88"/>
        <end position="109"/>
    </location>
</feature>
<dbReference type="PANTHER" id="PTHR47843">
    <property type="entry name" value="BTB DOMAIN-CONTAINING PROTEIN-RELATED"/>
    <property type="match status" value="1"/>
</dbReference>
<dbReference type="PROSITE" id="PS50097">
    <property type="entry name" value="BTB"/>
    <property type="match status" value="1"/>
</dbReference>
<reference evidence="3 4" key="1">
    <citation type="submission" date="2024-09" db="EMBL/GenBank/DDBJ databases">
        <title>Rethinking Asexuality: The Enigmatic Case of Functional Sexual Genes in Lepraria (Stereocaulaceae).</title>
        <authorList>
            <person name="Doellman M."/>
            <person name="Sun Y."/>
            <person name="Barcenas-Pena A."/>
            <person name="Lumbsch H.T."/>
            <person name="Grewe F."/>
        </authorList>
    </citation>
    <scope>NUCLEOTIDE SEQUENCE [LARGE SCALE GENOMIC DNA]</scope>
    <source>
        <strain evidence="3 4">Mercado 3170</strain>
    </source>
</reference>
<name>A0ABR4A091_9LECA</name>
<dbReference type="EMBL" id="JBEFKJ010000052">
    <property type="protein sequence ID" value="KAL2036743.1"/>
    <property type="molecule type" value="Genomic_DNA"/>
</dbReference>
<dbReference type="PANTHER" id="PTHR47843:SF5">
    <property type="entry name" value="BTB_POZ DOMAIN PROTEIN"/>
    <property type="match status" value="1"/>
</dbReference>
<evidence type="ECO:0000259" key="2">
    <source>
        <dbReference type="PROSITE" id="PS50097"/>
    </source>
</evidence>
<evidence type="ECO:0000313" key="4">
    <source>
        <dbReference type="Proteomes" id="UP001590950"/>
    </source>
</evidence>
<organism evidence="3 4">
    <name type="scientific">Stereocaulon virgatum</name>
    <dbReference type="NCBI Taxonomy" id="373712"/>
    <lineage>
        <taxon>Eukaryota</taxon>
        <taxon>Fungi</taxon>
        <taxon>Dikarya</taxon>
        <taxon>Ascomycota</taxon>
        <taxon>Pezizomycotina</taxon>
        <taxon>Lecanoromycetes</taxon>
        <taxon>OSLEUM clade</taxon>
        <taxon>Lecanoromycetidae</taxon>
        <taxon>Lecanorales</taxon>
        <taxon>Lecanorineae</taxon>
        <taxon>Stereocaulaceae</taxon>
        <taxon>Stereocaulon</taxon>
    </lineage>
</organism>
<feature type="region of interest" description="Disordered" evidence="1">
    <location>
        <begin position="127"/>
        <end position="163"/>
    </location>
</feature>
<dbReference type="SUPFAM" id="SSF54695">
    <property type="entry name" value="POZ domain"/>
    <property type="match status" value="1"/>
</dbReference>
<dbReference type="Proteomes" id="UP001590950">
    <property type="component" value="Unassembled WGS sequence"/>
</dbReference>
<sequence>MVPKMDAEMPAEAQNIYASTPFKFIIDGKPLYIHAALVSRNSKPLGRLINGPMAEAQQGFAVIDDVDEGTFVRFIQWAYNGYYDAAKHENDPMLRSPSTRSEKAAEEPLEIEAPVSEVWEEQPVLAQEPLPQPDQDDWNAFGRARKSSKMSERDSYASLSAHDQKSTMRSLGQDLKESFIKRKEAVRNHSISPTQPRENQALEEDYTEVFLSHARLYVFADKYDIQPLKTLALEELQAMLKIFNLHLERTGDIIALLRFVYANTGEPDGGVEDMRAMLTHYIGFEMDTLMKDDGFRDLMIEDGGALLGDFMTMVGKRIR</sequence>